<evidence type="ECO:0000313" key="4">
    <source>
        <dbReference type="Proteomes" id="UP000251558"/>
    </source>
</evidence>
<dbReference type="SMART" id="SM00903">
    <property type="entry name" value="Flavin_Reduct"/>
    <property type="match status" value="1"/>
</dbReference>
<dbReference type="Gene3D" id="3.90.79.10">
    <property type="entry name" value="Nucleoside Triphosphate Pyrophosphohydrolase"/>
    <property type="match status" value="1"/>
</dbReference>
<dbReference type="OrthoDB" id="9792858at2"/>
<gene>
    <name evidence="3" type="ORF">DPM33_17495</name>
</gene>
<dbReference type="RefSeq" id="WP_112098697.1">
    <property type="nucleotide sequence ID" value="NZ_QMBP01000008.1"/>
</dbReference>
<dbReference type="Pfam" id="PF01613">
    <property type="entry name" value="Flavin_Reduct"/>
    <property type="match status" value="1"/>
</dbReference>
<feature type="domain" description="Flavin reductase like" evidence="2">
    <location>
        <begin position="17"/>
        <end position="160"/>
    </location>
</feature>
<dbReference type="EMBL" id="QMBP01000008">
    <property type="protein sequence ID" value="RAZ89379.1"/>
    <property type="molecule type" value="Genomic_DNA"/>
</dbReference>
<dbReference type="Gene3D" id="2.30.110.10">
    <property type="entry name" value="Electron Transport, Fmn-binding Protein, Chain A"/>
    <property type="match status" value="1"/>
</dbReference>
<dbReference type="Proteomes" id="UP000251558">
    <property type="component" value="Unassembled WGS sequence"/>
</dbReference>
<dbReference type="InterPro" id="IPR050268">
    <property type="entry name" value="NADH-dep_flavin_reductase"/>
</dbReference>
<organism evidence="3 4">
    <name type="scientific">Mesorhizobium hawassense</name>
    <dbReference type="NCBI Taxonomy" id="1209954"/>
    <lineage>
        <taxon>Bacteria</taxon>
        <taxon>Pseudomonadati</taxon>
        <taxon>Pseudomonadota</taxon>
        <taxon>Alphaproteobacteria</taxon>
        <taxon>Hyphomicrobiales</taxon>
        <taxon>Phyllobacteriaceae</taxon>
        <taxon>Mesorhizobium</taxon>
    </lineage>
</organism>
<dbReference type="SUPFAM" id="SSF50475">
    <property type="entry name" value="FMN-binding split barrel"/>
    <property type="match status" value="1"/>
</dbReference>
<keyword evidence="4" id="KW-1185">Reference proteome</keyword>
<protein>
    <submittedName>
        <fullName evidence="3">Flavin reductase</fullName>
    </submittedName>
</protein>
<dbReference type="PANTHER" id="PTHR30466:SF1">
    <property type="entry name" value="FMN REDUCTASE (NADH) RUTF"/>
    <property type="match status" value="1"/>
</dbReference>
<dbReference type="GO" id="GO:0010181">
    <property type="term" value="F:FMN binding"/>
    <property type="evidence" value="ECO:0007669"/>
    <property type="project" value="InterPro"/>
</dbReference>
<accession>A0A330HRR5</accession>
<dbReference type="InterPro" id="IPR012349">
    <property type="entry name" value="Split_barrel_FMN-bd"/>
</dbReference>
<dbReference type="InterPro" id="IPR002563">
    <property type="entry name" value="Flavin_Rdtase-like_dom"/>
</dbReference>
<evidence type="ECO:0000259" key="2">
    <source>
        <dbReference type="SMART" id="SM00903"/>
    </source>
</evidence>
<evidence type="ECO:0000313" key="3">
    <source>
        <dbReference type="EMBL" id="RAZ89379.1"/>
    </source>
</evidence>
<dbReference type="AlphaFoldDB" id="A0A330HRR5"/>
<keyword evidence="1" id="KW-0560">Oxidoreductase</keyword>
<comment type="caution">
    <text evidence="3">The sequence shown here is derived from an EMBL/GenBank/DDBJ whole genome shotgun (WGS) entry which is preliminary data.</text>
</comment>
<proteinExistence type="predicted"/>
<name>A0A330HRR5_9HYPH</name>
<dbReference type="PANTHER" id="PTHR30466">
    <property type="entry name" value="FLAVIN REDUCTASE"/>
    <property type="match status" value="1"/>
</dbReference>
<dbReference type="GO" id="GO:0042602">
    <property type="term" value="F:riboflavin reductase (NADPH) activity"/>
    <property type="evidence" value="ECO:0007669"/>
    <property type="project" value="TreeGrafter"/>
</dbReference>
<sequence>MTEIHPAIDPIALRKAFGTFVTGVTIVTTYDCDGNPRGMTANSFTSVSLDPPLLLICIGKSASSYNAFSQTESFAVNFLHEGQVDVSGTFASKTADKFGSVRHHRVHTGAPILADSLSWFDCTVFNRVEAGDHVILIGEVRAFGTSPQAPLGFCRGRYANVKDPLPEGWLEAQGMVIGYLVEANESVLLRADGRGGWVLPVGRKRKADTELKLSEDSALSLHPDATFLYSVYDVADTDPGHLIYRAELSSHAAVPELPQGYRFFPVDEIPYDLIPTRQLQSVLRRYARERQDRSFGIYMDSGDGGRFATIEGQARPWSNAIIK</sequence>
<evidence type="ECO:0000256" key="1">
    <source>
        <dbReference type="ARBA" id="ARBA00023002"/>
    </source>
</evidence>
<reference evidence="3 4" key="1">
    <citation type="submission" date="2018-07" db="EMBL/GenBank/DDBJ databases">
        <title>Diversity of Mesorhizobium strains in Brazil.</title>
        <authorList>
            <person name="Helene L.C.F."/>
            <person name="Dall'Agnol R."/>
            <person name="Delamuta J.R.M."/>
            <person name="Hungria M."/>
        </authorList>
    </citation>
    <scope>NUCLEOTIDE SEQUENCE [LARGE SCALE GENOMIC DNA]</scope>
    <source>
        <strain evidence="3 4">AC99b</strain>
    </source>
</reference>